<dbReference type="RefSeq" id="WP_127916385.1">
    <property type="nucleotide sequence ID" value="NZ_RKLP01000006.1"/>
</dbReference>
<dbReference type="Proteomes" id="UP000286208">
    <property type="component" value="Unassembled WGS sequence"/>
</dbReference>
<evidence type="ECO:0008006" key="4">
    <source>
        <dbReference type="Google" id="ProtNLM"/>
    </source>
</evidence>
<organism evidence="2 3">
    <name type="scientific">Prescottella agglutinans</name>
    <dbReference type="NCBI Taxonomy" id="1644129"/>
    <lineage>
        <taxon>Bacteria</taxon>
        <taxon>Bacillati</taxon>
        <taxon>Actinomycetota</taxon>
        <taxon>Actinomycetes</taxon>
        <taxon>Mycobacteriales</taxon>
        <taxon>Nocardiaceae</taxon>
        <taxon>Prescottella</taxon>
    </lineage>
</organism>
<dbReference type="AlphaFoldDB" id="A0A3S3AV50"/>
<protein>
    <recommendedName>
        <fullName evidence="4">Glycine zipper family protein</fullName>
    </recommendedName>
</protein>
<evidence type="ECO:0000313" key="3">
    <source>
        <dbReference type="Proteomes" id="UP000286208"/>
    </source>
</evidence>
<evidence type="ECO:0000256" key="1">
    <source>
        <dbReference type="SAM" id="SignalP"/>
    </source>
</evidence>
<feature type="signal peptide" evidence="1">
    <location>
        <begin position="1"/>
        <end position="26"/>
    </location>
</feature>
<evidence type="ECO:0000313" key="2">
    <source>
        <dbReference type="EMBL" id="RVW09232.1"/>
    </source>
</evidence>
<keyword evidence="1" id="KW-0732">Signal</keyword>
<name>A0A3S3AV50_9NOCA</name>
<gene>
    <name evidence="2" type="ORF">EGT67_12340</name>
</gene>
<feature type="chain" id="PRO_5018643656" description="Glycine zipper family protein" evidence="1">
    <location>
        <begin position="27"/>
        <end position="118"/>
    </location>
</feature>
<proteinExistence type="predicted"/>
<comment type="caution">
    <text evidence="2">The sequence shown here is derived from an EMBL/GenBank/DDBJ whole genome shotgun (WGS) entry which is preliminary data.</text>
</comment>
<keyword evidence="3" id="KW-1185">Reference proteome</keyword>
<accession>A0A3S3AV50</accession>
<sequence length="118" mass="11436">MNLIKKVAASALVTGAVFVGAGTAHADPPPTTQPPLTKQQALDNMLNELGIGWEQGGAAGAATGSAIGLGIGCVSMFPGSLAGCIIGGPTGAVIGGLIGIGNGNPKAQQAIETYLNTP</sequence>
<reference evidence="2 3" key="1">
    <citation type="submission" date="2018-11" db="EMBL/GenBank/DDBJ databases">
        <title>Rhodococcus spongicola sp. nov. and Rhodococcus xishaensis sp. nov. from marine sponges.</title>
        <authorList>
            <person name="Li L."/>
            <person name="Lin H.W."/>
        </authorList>
    </citation>
    <scope>NUCLEOTIDE SEQUENCE [LARGE SCALE GENOMIC DNA]</scope>
    <source>
        <strain evidence="2 3">CCTCC AB2014297</strain>
    </source>
</reference>
<dbReference type="EMBL" id="RKLP01000006">
    <property type="protein sequence ID" value="RVW09232.1"/>
    <property type="molecule type" value="Genomic_DNA"/>
</dbReference>